<evidence type="ECO:0000313" key="4">
    <source>
        <dbReference type="Proteomes" id="UP000185678"/>
    </source>
</evidence>
<dbReference type="RefSeq" id="WP_076399769.1">
    <property type="nucleotide sequence ID" value="NZ_FTOA01000003.1"/>
</dbReference>
<protein>
    <submittedName>
        <fullName evidence="3">Uncharacterized protein</fullName>
    </submittedName>
</protein>
<evidence type="ECO:0000256" key="1">
    <source>
        <dbReference type="SAM" id="Coils"/>
    </source>
</evidence>
<feature type="compositionally biased region" description="Pro residues" evidence="2">
    <location>
        <begin position="275"/>
        <end position="299"/>
    </location>
</feature>
<evidence type="ECO:0000313" key="3">
    <source>
        <dbReference type="EMBL" id="SIS69028.1"/>
    </source>
</evidence>
<dbReference type="OrthoDB" id="7344036at2"/>
<dbReference type="EMBL" id="FTOA01000003">
    <property type="protein sequence ID" value="SIS69028.1"/>
    <property type="molecule type" value="Genomic_DNA"/>
</dbReference>
<reference evidence="3 4" key="1">
    <citation type="submission" date="2017-01" db="EMBL/GenBank/DDBJ databases">
        <authorList>
            <person name="Mah S.A."/>
            <person name="Swanson W.J."/>
            <person name="Moy G.W."/>
            <person name="Vacquier V.D."/>
        </authorList>
    </citation>
    <scope>NUCLEOTIDE SEQUENCE [LARGE SCALE GENOMIC DNA]</scope>
    <source>
        <strain evidence="3 4">DSM 11589</strain>
    </source>
</reference>
<gene>
    <name evidence="3" type="ORF">SAMN05421779_103122</name>
</gene>
<organism evidence="3 4">
    <name type="scientific">Insolitispirillum peregrinum</name>
    <dbReference type="NCBI Taxonomy" id="80876"/>
    <lineage>
        <taxon>Bacteria</taxon>
        <taxon>Pseudomonadati</taxon>
        <taxon>Pseudomonadota</taxon>
        <taxon>Alphaproteobacteria</taxon>
        <taxon>Rhodospirillales</taxon>
        <taxon>Novispirillaceae</taxon>
        <taxon>Insolitispirillum</taxon>
    </lineage>
</organism>
<accession>A0A1N7L5A4</accession>
<dbReference type="AlphaFoldDB" id="A0A1N7L5A4"/>
<sequence length="334" mass="37169">MTDSRTDPSVVFLQRLLTSIRMGHRLDDPRNVDVLQRWVAICKGLPDNALLSIIPQTLRGLLRQADHVAQLTGPCGISPGHPMQHESIAPYVISYRRYQISRGEDPKDEQARRAIEGLRAELRSLREQFNVVFDQLAGLEQERERLSAENDSLQQQVLAERLRGDDAERRLRLAREKAFRLFRLYLFMLKEERTRLSNDPSRERLLTAEIAVETHAATLEALGSEAEADQQARDILGEALFVEYFHGSGPATIDAAEPGVRSPSAETRQQAEEPPSYPPQQAPHMAPPPRFRPVTPPPGVAVQTTGAPAAAQPAPQPASAGTVHMLRPRQPGGY</sequence>
<keyword evidence="1" id="KW-0175">Coiled coil</keyword>
<feature type="compositionally biased region" description="Low complexity" evidence="2">
    <location>
        <begin position="300"/>
        <end position="322"/>
    </location>
</feature>
<name>A0A1N7L5A4_9PROT</name>
<evidence type="ECO:0000256" key="2">
    <source>
        <dbReference type="SAM" id="MobiDB-lite"/>
    </source>
</evidence>
<keyword evidence="4" id="KW-1185">Reference proteome</keyword>
<dbReference type="Proteomes" id="UP000185678">
    <property type="component" value="Unassembled WGS sequence"/>
</dbReference>
<proteinExistence type="predicted"/>
<feature type="coiled-coil region" evidence="1">
    <location>
        <begin position="108"/>
        <end position="163"/>
    </location>
</feature>
<feature type="region of interest" description="Disordered" evidence="2">
    <location>
        <begin position="252"/>
        <end position="334"/>
    </location>
</feature>